<keyword evidence="2" id="KW-1133">Transmembrane helix</keyword>
<feature type="compositionally biased region" description="Basic residues" evidence="1">
    <location>
        <begin position="169"/>
        <end position="181"/>
    </location>
</feature>
<feature type="region of interest" description="Disordered" evidence="1">
    <location>
        <begin position="168"/>
        <end position="196"/>
    </location>
</feature>
<feature type="compositionally biased region" description="Low complexity" evidence="1">
    <location>
        <begin position="397"/>
        <end position="410"/>
    </location>
</feature>
<feature type="compositionally biased region" description="Low complexity" evidence="1">
    <location>
        <begin position="315"/>
        <end position="330"/>
    </location>
</feature>
<protein>
    <submittedName>
        <fullName evidence="4">Uncharacterized protein</fullName>
    </submittedName>
</protein>
<keyword evidence="2" id="KW-0472">Membrane</keyword>
<gene>
    <name evidence="4" type="ORF">Micbo1qcDRAFT_204503</name>
</gene>
<name>A0A136J247_9PEZI</name>
<feature type="compositionally biased region" description="Basic and acidic residues" evidence="1">
    <location>
        <begin position="294"/>
        <end position="314"/>
    </location>
</feature>
<feature type="compositionally biased region" description="Basic residues" evidence="1">
    <location>
        <begin position="553"/>
        <end position="562"/>
    </location>
</feature>
<accession>A0A136J247</accession>
<feature type="transmembrane region" description="Helical" evidence="2">
    <location>
        <begin position="131"/>
        <end position="153"/>
    </location>
</feature>
<evidence type="ECO:0000256" key="3">
    <source>
        <dbReference type="SAM" id="SignalP"/>
    </source>
</evidence>
<dbReference type="AlphaFoldDB" id="A0A136J247"/>
<feature type="transmembrane region" description="Helical" evidence="2">
    <location>
        <begin position="215"/>
        <end position="235"/>
    </location>
</feature>
<organism evidence="4 5">
    <name type="scientific">Microdochium bolleyi</name>
    <dbReference type="NCBI Taxonomy" id="196109"/>
    <lineage>
        <taxon>Eukaryota</taxon>
        <taxon>Fungi</taxon>
        <taxon>Dikarya</taxon>
        <taxon>Ascomycota</taxon>
        <taxon>Pezizomycotina</taxon>
        <taxon>Sordariomycetes</taxon>
        <taxon>Xylariomycetidae</taxon>
        <taxon>Xylariales</taxon>
        <taxon>Microdochiaceae</taxon>
        <taxon>Microdochium</taxon>
    </lineage>
</organism>
<dbReference type="EMBL" id="KQ964250">
    <property type="protein sequence ID" value="KXJ91232.1"/>
    <property type="molecule type" value="Genomic_DNA"/>
</dbReference>
<evidence type="ECO:0000313" key="5">
    <source>
        <dbReference type="Proteomes" id="UP000070501"/>
    </source>
</evidence>
<sequence>MKLSSSRRLVLVALSASAGTTSPVATDAVSYYTNPSILPASSTAVSKAYQITTTNLTKALVPSTVAICSSSASTTSTFDADELDLPVADARAIPDAAAITGGDGTGHQDTSPAQDGTTESTNTDCQAPNRAVAAFVIFYLAECVALALLAWLYRRRCENAVAELNGVHKCGRRRPPPHHHHGDGSRPHGGTGSRNAITATEETDSALEKHVKDGLLLGGVAVVPVVGLLAVYLHVRKSWGMQRMVDEELGKRLGLLYAATGLSPDVGFPSPFTPTASSSSCDDDDDGDDEVSSDDDRSTLQESSRRDRQRHQEPDLPASSSTTPTSETGPAGRGGHFGDLRTPGAFVSSHDVPDSDPKQGNRHESGQAGGLWQYAPGLVSQGLSFLTRAARSGEPVQQATQQAPQQPTRSQDQRSRQSKRARPAMGQAEQQVRFASQESHPGHQGSELSEQDSEPWEAIVAGLGHYSAGSDFAAYSGQDPGTSAAEGPYLTTPRRTRRPRTQLGSSSMPHLDVSHDFSEGEAEEEYDEGDLQHRRPRGQPRGGRNLTTTRTVGGKKRSRSRY</sequence>
<keyword evidence="5" id="KW-1185">Reference proteome</keyword>
<keyword evidence="2" id="KW-0812">Transmembrane</keyword>
<feature type="region of interest" description="Disordered" evidence="1">
    <location>
        <begin position="264"/>
        <end position="373"/>
    </location>
</feature>
<feature type="compositionally biased region" description="Polar residues" evidence="1">
    <location>
        <begin position="428"/>
        <end position="439"/>
    </location>
</feature>
<feature type="compositionally biased region" description="Low complexity" evidence="1">
    <location>
        <begin position="268"/>
        <end position="280"/>
    </location>
</feature>
<feature type="region of interest" description="Disordered" evidence="1">
    <location>
        <begin position="385"/>
        <end position="562"/>
    </location>
</feature>
<feature type="region of interest" description="Disordered" evidence="1">
    <location>
        <begin position="97"/>
        <end position="124"/>
    </location>
</feature>
<proteinExistence type="predicted"/>
<dbReference type="InParanoid" id="A0A136J247"/>
<evidence type="ECO:0000256" key="1">
    <source>
        <dbReference type="SAM" id="MobiDB-lite"/>
    </source>
</evidence>
<feature type="compositionally biased region" description="Acidic residues" evidence="1">
    <location>
        <begin position="281"/>
        <end position="293"/>
    </location>
</feature>
<evidence type="ECO:0000313" key="4">
    <source>
        <dbReference type="EMBL" id="KXJ91232.1"/>
    </source>
</evidence>
<feature type="compositionally biased region" description="Basic and acidic residues" evidence="1">
    <location>
        <begin position="351"/>
        <end position="365"/>
    </location>
</feature>
<keyword evidence="3" id="KW-0732">Signal</keyword>
<reference evidence="5" key="1">
    <citation type="submission" date="2016-02" db="EMBL/GenBank/DDBJ databases">
        <title>Draft genome sequence of Microdochium bolleyi, a fungal endophyte of beachgrass.</title>
        <authorList>
            <consortium name="DOE Joint Genome Institute"/>
            <person name="David A.S."/>
            <person name="May G."/>
            <person name="Haridas S."/>
            <person name="Lim J."/>
            <person name="Wang M."/>
            <person name="Labutti K."/>
            <person name="Lipzen A."/>
            <person name="Barry K."/>
            <person name="Grigoriev I.V."/>
        </authorList>
    </citation>
    <scope>NUCLEOTIDE SEQUENCE [LARGE SCALE GENOMIC DNA]</scope>
    <source>
        <strain evidence="5">J235TASD1</strain>
    </source>
</reference>
<evidence type="ECO:0000256" key="2">
    <source>
        <dbReference type="SAM" id="Phobius"/>
    </source>
</evidence>
<feature type="chain" id="PRO_5007293431" evidence="3">
    <location>
        <begin position="24"/>
        <end position="562"/>
    </location>
</feature>
<feature type="signal peptide" evidence="3">
    <location>
        <begin position="1"/>
        <end position="23"/>
    </location>
</feature>
<dbReference type="Proteomes" id="UP000070501">
    <property type="component" value="Unassembled WGS sequence"/>
</dbReference>
<feature type="compositionally biased region" description="Polar residues" evidence="1">
    <location>
        <begin position="107"/>
        <end position="124"/>
    </location>
</feature>
<feature type="compositionally biased region" description="Acidic residues" evidence="1">
    <location>
        <begin position="519"/>
        <end position="529"/>
    </location>
</feature>